<keyword evidence="2" id="KW-1185">Reference proteome</keyword>
<evidence type="ECO:0008006" key="3">
    <source>
        <dbReference type="Google" id="ProtNLM"/>
    </source>
</evidence>
<dbReference type="Gene3D" id="3.40.50.300">
    <property type="entry name" value="P-loop containing nucleotide triphosphate hydrolases"/>
    <property type="match status" value="1"/>
</dbReference>
<sequence length="244" mass="27715">MPHADRPRLLVLWSPPRCRSTAFLRMMRERGDFTVVHEPLSHVHDFGAADVHGTRCTSGEAVLEALDSLSRRTPVFVKDTTDFPYPEVHAAEWFLRSATHTFLIREPRAAIASHYRLNPSLGRDEIGFARVRRIHDAVTETGARPVVVDADELVDRPHAVVRAYCDSVGIPFLPAALSWPATTLPEWRRTLRWHTDVADSTGFTRGEGTHASITDHPVLGPHYRYHLPHYLWLRERRMRVSPGG</sequence>
<protein>
    <recommendedName>
        <fullName evidence="3">Sulfotransferase family protein</fullName>
    </recommendedName>
</protein>
<dbReference type="SUPFAM" id="SSF52540">
    <property type="entry name" value="P-loop containing nucleoside triphosphate hydrolases"/>
    <property type="match status" value="1"/>
</dbReference>
<dbReference type="Proteomes" id="UP000317422">
    <property type="component" value="Unassembled WGS sequence"/>
</dbReference>
<dbReference type="EMBL" id="VFQC01000002">
    <property type="protein sequence ID" value="TQN28378.1"/>
    <property type="molecule type" value="Genomic_DNA"/>
</dbReference>
<dbReference type="PANTHER" id="PTHR48312:SF1">
    <property type="entry name" value="SULFOTRANSFERASE"/>
    <property type="match status" value="1"/>
</dbReference>
<dbReference type="RefSeq" id="WP_141925438.1">
    <property type="nucleotide sequence ID" value="NZ_VFQC01000002.1"/>
</dbReference>
<evidence type="ECO:0000313" key="1">
    <source>
        <dbReference type="EMBL" id="TQN28378.1"/>
    </source>
</evidence>
<proteinExistence type="predicted"/>
<name>A0A543N989_9ACTN</name>
<dbReference type="PANTHER" id="PTHR48312">
    <property type="match status" value="1"/>
</dbReference>
<accession>A0A543N989</accession>
<dbReference type="InterPro" id="IPR027417">
    <property type="entry name" value="P-loop_NTPase"/>
</dbReference>
<comment type="caution">
    <text evidence="1">The sequence shown here is derived from an EMBL/GenBank/DDBJ whole genome shotgun (WGS) entry which is preliminary data.</text>
</comment>
<gene>
    <name evidence="1" type="ORF">FHX37_3715</name>
</gene>
<dbReference type="Pfam" id="PF19798">
    <property type="entry name" value="Sulfotransfer_5"/>
    <property type="match status" value="1"/>
</dbReference>
<reference evidence="1 2" key="1">
    <citation type="submission" date="2019-06" db="EMBL/GenBank/DDBJ databases">
        <title>Sequencing the genomes of 1000 actinobacteria strains.</title>
        <authorList>
            <person name="Klenk H.-P."/>
        </authorList>
    </citation>
    <scope>NUCLEOTIDE SEQUENCE [LARGE SCALE GENOMIC DNA]</scope>
    <source>
        <strain evidence="1 2">DSM 45015</strain>
    </source>
</reference>
<dbReference type="OrthoDB" id="272985at2"/>
<organism evidence="1 2">
    <name type="scientific">Haloactinospora alba</name>
    <dbReference type="NCBI Taxonomy" id="405555"/>
    <lineage>
        <taxon>Bacteria</taxon>
        <taxon>Bacillati</taxon>
        <taxon>Actinomycetota</taxon>
        <taxon>Actinomycetes</taxon>
        <taxon>Streptosporangiales</taxon>
        <taxon>Nocardiopsidaceae</taxon>
        <taxon>Haloactinospora</taxon>
    </lineage>
</organism>
<evidence type="ECO:0000313" key="2">
    <source>
        <dbReference type="Proteomes" id="UP000317422"/>
    </source>
</evidence>
<dbReference type="AlphaFoldDB" id="A0A543N989"/>